<dbReference type="Proteomes" id="UP001500928">
    <property type="component" value="Unassembled WGS sequence"/>
</dbReference>
<dbReference type="InterPro" id="IPR036390">
    <property type="entry name" value="WH_DNA-bd_sf"/>
</dbReference>
<evidence type="ECO:0000259" key="5">
    <source>
        <dbReference type="PROSITE" id="PS51078"/>
    </source>
</evidence>
<dbReference type="PROSITE" id="PS51078">
    <property type="entry name" value="ICLR_ED"/>
    <property type="match status" value="1"/>
</dbReference>
<dbReference type="Pfam" id="PF01614">
    <property type="entry name" value="IclR_C"/>
    <property type="match status" value="1"/>
</dbReference>
<sequence>MLSRMSGPQSRTTGYRERNSTADRALDILGMFGDDVPVITGSQVAARLGVARSTGYRYIQTLIANRYLEEAPGGGFRLGMRLLELARLARRTYGLSEIAVPVLSELAAAVDETVLLTRRVGDLVVCLDRAESQVHRVRISYERGSTLPLNAGASALVLLAWTDPAEARTLLERATLQSFTSSTLTDVDALMARLEQIRDDGFSVTRSELDHDVLGVAAPIRDGEGRVAAAVSVAAVASRISRQGEEEIRRQVCRAAATISDRLAEVDG</sequence>
<dbReference type="InterPro" id="IPR050707">
    <property type="entry name" value="HTH_MetabolicPath_Reg"/>
</dbReference>
<evidence type="ECO:0000256" key="1">
    <source>
        <dbReference type="ARBA" id="ARBA00023015"/>
    </source>
</evidence>
<evidence type="ECO:0000259" key="4">
    <source>
        <dbReference type="PROSITE" id="PS51077"/>
    </source>
</evidence>
<comment type="caution">
    <text evidence="6">The sequence shown here is derived from an EMBL/GenBank/DDBJ whole genome shotgun (WGS) entry which is preliminary data.</text>
</comment>
<name>A0ABP9ANU9_9PSEU</name>
<keyword evidence="1" id="KW-0805">Transcription regulation</keyword>
<protein>
    <submittedName>
        <fullName evidence="6">IclR family transcriptional regulator</fullName>
    </submittedName>
</protein>
<dbReference type="SUPFAM" id="SSF46785">
    <property type="entry name" value="Winged helix' DNA-binding domain"/>
    <property type="match status" value="1"/>
</dbReference>
<dbReference type="InterPro" id="IPR005471">
    <property type="entry name" value="Tscrpt_reg_IclR_N"/>
</dbReference>
<dbReference type="InterPro" id="IPR029016">
    <property type="entry name" value="GAF-like_dom_sf"/>
</dbReference>
<dbReference type="PROSITE" id="PS51077">
    <property type="entry name" value="HTH_ICLR"/>
    <property type="match status" value="1"/>
</dbReference>
<organism evidence="6 7">
    <name type="scientific">Actinomycetospora chlora</name>
    <dbReference type="NCBI Taxonomy" id="663608"/>
    <lineage>
        <taxon>Bacteria</taxon>
        <taxon>Bacillati</taxon>
        <taxon>Actinomycetota</taxon>
        <taxon>Actinomycetes</taxon>
        <taxon>Pseudonocardiales</taxon>
        <taxon>Pseudonocardiaceae</taxon>
        <taxon>Actinomycetospora</taxon>
    </lineage>
</organism>
<dbReference type="SUPFAM" id="SSF55781">
    <property type="entry name" value="GAF domain-like"/>
    <property type="match status" value="1"/>
</dbReference>
<evidence type="ECO:0000256" key="3">
    <source>
        <dbReference type="ARBA" id="ARBA00023163"/>
    </source>
</evidence>
<feature type="domain" description="IclR-ED" evidence="5">
    <location>
        <begin position="81"/>
        <end position="265"/>
    </location>
</feature>
<dbReference type="Gene3D" id="3.30.450.40">
    <property type="match status" value="1"/>
</dbReference>
<dbReference type="Gene3D" id="1.10.10.10">
    <property type="entry name" value="Winged helix-like DNA-binding domain superfamily/Winged helix DNA-binding domain"/>
    <property type="match status" value="1"/>
</dbReference>
<keyword evidence="2" id="KW-0238">DNA-binding</keyword>
<dbReference type="PANTHER" id="PTHR30136">
    <property type="entry name" value="HELIX-TURN-HELIX TRANSCRIPTIONAL REGULATOR, ICLR FAMILY"/>
    <property type="match status" value="1"/>
</dbReference>
<reference evidence="7" key="1">
    <citation type="journal article" date="2019" name="Int. J. Syst. Evol. Microbiol.">
        <title>The Global Catalogue of Microorganisms (GCM) 10K type strain sequencing project: providing services to taxonomists for standard genome sequencing and annotation.</title>
        <authorList>
            <consortium name="The Broad Institute Genomics Platform"/>
            <consortium name="The Broad Institute Genome Sequencing Center for Infectious Disease"/>
            <person name="Wu L."/>
            <person name="Ma J."/>
        </authorList>
    </citation>
    <scope>NUCLEOTIDE SEQUENCE [LARGE SCALE GENOMIC DNA]</scope>
    <source>
        <strain evidence="7">JCM 17979</strain>
    </source>
</reference>
<keyword evidence="7" id="KW-1185">Reference proteome</keyword>
<feature type="domain" description="HTH iclR-type" evidence="4">
    <location>
        <begin position="19"/>
        <end position="80"/>
    </location>
</feature>
<dbReference type="EMBL" id="BAABHO010000009">
    <property type="protein sequence ID" value="GAA4782934.1"/>
    <property type="molecule type" value="Genomic_DNA"/>
</dbReference>
<proteinExistence type="predicted"/>
<evidence type="ECO:0000256" key="2">
    <source>
        <dbReference type="ARBA" id="ARBA00023125"/>
    </source>
</evidence>
<accession>A0ABP9ANU9</accession>
<dbReference type="PANTHER" id="PTHR30136:SF24">
    <property type="entry name" value="HTH-TYPE TRANSCRIPTIONAL REPRESSOR ALLR"/>
    <property type="match status" value="1"/>
</dbReference>
<dbReference type="Pfam" id="PF09339">
    <property type="entry name" value="HTH_IclR"/>
    <property type="match status" value="1"/>
</dbReference>
<evidence type="ECO:0000313" key="7">
    <source>
        <dbReference type="Proteomes" id="UP001500928"/>
    </source>
</evidence>
<keyword evidence="3" id="KW-0804">Transcription</keyword>
<gene>
    <name evidence="6" type="ORF">GCM10023200_15460</name>
</gene>
<dbReference type="SMART" id="SM00346">
    <property type="entry name" value="HTH_ICLR"/>
    <property type="match status" value="1"/>
</dbReference>
<dbReference type="InterPro" id="IPR014757">
    <property type="entry name" value="Tscrpt_reg_IclR_C"/>
</dbReference>
<evidence type="ECO:0000313" key="6">
    <source>
        <dbReference type="EMBL" id="GAA4782934.1"/>
    </source>
</evidence>
<dbReference type="InterPro" id="IPR036388">
    <property type="entry name" value="WH-like_DNA-bd_sf"/>
</dbReference>